<reference evidence="1 2" key="1">
    <citation type="journal article" date="2022" name="bioRxiv">
        <title>The genome of the oomycete Peronosclerospora sorghi, a cosmopolitan pathogen of maize and sorghum, is inflated with dispersed pseudogenes.</title>
        <authorList>
            <person name="Fletcher K."/>
            <person name="Martin F."/>
            <person name="Isakeit T."/>
            <person name="Cavanaugh K."/>
            <person name="Magill C."/>
            <person name="Michelmore R."/>
        </authorList>
    </citation>
    <scope>NUCLEOTIDE SEQUENCE [LARGE SCALE GENOMIC DNA]</scope>
    <source>
        <strain evidence="1">P6</strain>
    </source>
</reference>
<dbReference type="Proteomes" id="UP001163321">
    <property type="component" value="Chromosome 7"/>
</dbReference>
<keyword evidence="2" id="KW-1185">Reference proteome</keyword>
<protein>
    <submittedName>
        <fullName evidence="1">Uncharacterized protein</fullName>
    </submittedName>
</protein>
<sequence>MGRVIFLHRNTEKLMYGNIRLLWTHIQQYKRTAALEDHYVRGTNAGKAFPQFRRCHGKDHHYDELFTLKPMSSFPFGNIEKALVRYATDGVEIVEHAGYTKQN</sequence>
<evidence type="ECO:0000313" key="1">
    <source>
        <dbReference type="EMBL" id="KAI9909036.1"/>
    </source>
</evidence>
<proteinExistence type="predicted"/>
<organism evidence="1 2">
    <name type="scientific">Peronosclerospora sorghi</name>
    <dbReference type="NCBI Taxonomy" id="230839"/>
    <lineage>
        <taxon>Eukaryota</taxon>
        <taxon>Sar</taxon>
        <taxon>Stramenopiles</taxon>
        <taxon>Oomycota</taxon>
        <taxon>Peronosporomycetes</taxon>
        <taxon>Peronosporales</taxon>
        <taxon>Peronosporaceae</taxon>
        <taxon>Peronosclerospora</taxon>
    </lineage>
</organism>
<name>A0ACC0VU97_9STRA</name>
<dbReference type="EMBL" id="CM047586">
    <property type="protein sequence ID" value="KAI9909036.1"/>
    <property type="molecule type" value="Genomic_DNA"/>
</dbReference>
<accession>A0ACC0VU97</accession>
<evidence type="ECO:0000313" key="2">
    <source>
        <dbReference type="Proteomes" id="UP001163321"/>
    </source>
</evidence>
<gene>
    <name evidence="1" type="ORF">PsorP6_015097</name>
</gene>
<comment type="caution">
    <text evidence="1">The sequence shown here is derived from an EMBL/GenBank/DDBJ whole genome shotgun (WGS) entry which is preliminary data.</text>
</comment>